<reference evidence="1" key="1">
    <citation type="submission" date="2021-12" db="EMBL/GenBank/DDBJ databases">
        <authorList>
            <person name="Martin H S."/>
        </authorList>
    </citation>
    <scope>NUCLEOTIDE SEQUENCE</scope>
</reference>
<evidence type="ECO:0000313" key="2">
    <source>
        <dbReference type="Proteomes" id="UP000838878"/>
    </source>
</evidence>
<dbReference type="AlphaFoldDB" id="A0A8J9U812"/>
<sequence>MNDKNFIDMLLQCMDISSAKLPYNIEELMKKSDAFPIPFPLEAVRVKTLKKRVPLNKLKRNIISTYCIIHERVLVLMTLFLTYKRDYGSDMEKLYYKNMTVPQFLNRILLKRSAFFLGSQDWYLLLTGEKGISNWENVGTSTEKHPLVLENCLSYDEMKLSAMVYVSGYTECINDGNRQNNGIVAENNIEEEAVVIGLIGPRFLRRTKMDYQDIIIAENQDANDSYFSNIFKKQDATQNLTEQSDDGLRQIWSEFYQSPILDFNDLHARNTRIADSNSANYTNRFRYVPGSNNTEIFDNQIYYRRISIIAETGLIEAESRAKESGRNAFINVIGCGLGVWMISPHQSDIYILTFIERARTFLNIGLLDHITDINFAFIQPSANIEGMFTHVINLDNQYEVRQVFLESETHPNGGINIQMANRQPSSKLTGEHEGKLLVIIYPGDSNALPGNEFWFESFNTSGGAAAACSTQISELHNAHINPAVSGYNVRVIGREDKIAPKKSRIDVNQDPFFPSYWCKKNWNLSKMSDFDKEFFKQSKKRRTSTIPDIIEKLIQHSKSFPIPFPIESIRLEKLKESRPIERLKRNILSTYPLIHEKVFLLMIQFLKYKCEHGSHIEKELYKDKSVLSLIDRILKKRAITFVGSHDKYKLISGEEGVDGWEKIGTPEQKPPLLLEDCLSYDEMKLSAMVYISGYTECINIGERLNKGIVNEDNIEEEAVIIGLIGPRFHRRGKMDYEDILITPQQNCPENGYGKVSRSFFDIFKTRNNVQNRHAKKALRDMWDDFYEVTSLSYEDAVSQIKSDNEDQCKERFVYVPKGINKYIFDNEVYYKRLCIIAESIFIEAEFRAKERGKSAFVNVIGCGLGAWMISAHQCDVYVLTFLERVGELLENGRLDHVADVNFAYVMASPNVEEIFSDPQYQDEHFPKRKKIFLESKTHPNGGINVQMENRQPSSKLVGRDAGKLLVLTYPWDSNAHPGNEFWFGSLYTSGDPAAACSTQVSELHNAHINPYVSFLHTRIVTDAGVSLLTDYCIHRTFTGSD</sequence>
<accession>A0A8J9U812</accession>
<name>A0A8J9U812_9NEOP</name>
<organism evidence="1 2">
    <name type="scientific">Brenthis ino</name>
    <name type="common">lesser marbled fritillary</name>
    <dbReference type="NCBI Taxonomy" id="405034"/>
    <lineage>
        <taxon>Eukaryota</taxon>
        <taxon>Metazoa</taxon>
        <taxon>Ecdysozoa</taxon>
        <taxon>Arthropoda</taxon>
        <taxon>Hexapoda</taxon>
        <taxon>Insecta</taxon>
        <taxon>Pterygota</taxon>
        <taxon>Neoptera</taxon>
        <taxon>Endopterygota</taxon>
        <taxon>Lepidoptera</taxon>
        <taxon>Glossata</taxon>
        <taxon>Ditrysia</taxon>
        <taxon>Papilionoidea</taxon>
        <taxon>Nymphalidae</taxon>
        <taxon>Heliconiinae</taxon>
        <taxon>Argynnini</taxon>
        <taxon>Brenthis</taxon>
    </lineage>
</organism>
<feature type="non-terminal residue" evidence="1">
    <location>
        <position position="1041"/>
    </location>
</feature>
<keyword evidence="2" id="KW-1185">Reference proteome</keyword>
<dbReference type="EMBL" id="OV170230">
    <property type="protein sequence ID" value="CAH0714859.1"/>
    <property type="molecule type" value="Genomic_DNA"/>
</dbReference>
<gene>
    <name evidence="1" type="ORF">BINO364_LOCUS1873</name>
</gene>
<evidence type="ECO:0000313" key="1">
    <source>
        <dbReference type="EMBL" id="CAH0714859.1"/>
    </source>
</evidence>
<dbReference type="Pfam" id="PF16062">
    <property type="entry name" value="MavL-like"/>
    <property type="match status" value="2"/>
</dbReference>
<dbReference type="OrthoDB" id="6357136at2759"/>
<dbReference type="Proteomes" id="UP000838878">
    <property type="component" value="Chromosome 10"/>
</dbReference>
<proteinExistence type="predicted"/>
<protein>
    <submittedName>
        <fullName evidence="1">Uncharacterized protein</fullName>
    </submittedName>
</protein>
<dbReference type="InterPro" id="IPR032063">
    <property type="entry name" value="MavL-like"/>
</dbReference>